<dbReference type="InterPro" id="IPR001005">
    <property type="entry name" value="SANT/Myb"/>
</dbReference>
<evidence type="ECO:0000313" key="12">
    <source>
        <dbReference type="EMBL" id="JAC70511.1"/>
    </source>
</evidence>
<dbReference type="InterPro" id="IPR046341">
    <property type="entry name" value="SET_dom_sf"/>
</dbReference>
<feature type="domain" description="SET" evidence="9">
    <location>
        <begin position="566"/>
        <end position="682"/>
    </location>
</feature>
<keyword evidence="6" id="KW-0804">Transcription</keyword>
<keyword evidence="5" id="KW-0805">Transcription regulation</keyword>
<dbReference type="PROSITE" id="PS51633">
    <property type="entry name" value="CXC"/>
    <property type="match status" value="1"/>
</dbReference>
<dbReference type="EMBL" id="GBEZ01027289">
    <property type="protein sequence ID" value="JAC60007.1"/>
    <property type="molecule type" value="Transcribed_RNA"/>
</dbReference>
<dbReference type="CDD" id="cd00167">
    <property type="entry name" value="SANT"/>
    <property type="match status" value="1"/>
</dbReference>
<dbReference type="GO" id="GO:0005634">
    <property type="term" value="C:nucleus"/>
    <property type="evidence" value="ECO:0007669"/>
    <property type="project" value="TreeGrafter"/>
</dbReference>
<dbReference type="GO" id="GO:0003682">
    <property type="term" value="F:chromatin binding"/>
    <property type="evidence" value="ECO:0007669"/>
    <property type="project" value="TreeGrafter"/>
</dbReference>
<gene>
    <name evidence="12" type="primary">EZH2</name>
    <name evidence="11" type="ORF">TSPGSL018_30063</name>
    <name evidence="12" type="ORF">TSPGSL018_3978</name>
</gene>
<name>A0A061RJ20_9CHLO</name>
<evidence type="ECO:0000259" key="10">
    <source>
        <dbReference type="PROSITE" id="PS51633"/>
    </source>
</evidence>
<dbReference type="PROSITE" id="PS50280">
    <property type="entry name" value="SET"/>
    <property type="match status" value="1"/>
</dbReference>
<feature type="compositionally biased region" description="Polar residues" evidence="8">
    <location>
        <begin position="27"/>
        <end position="36"/>
    </location>
</feature>
<dbReference type="InterPro" id="IPR041355">
    <property type="entry name" value="Pre-SET_CXC"/>
</dbReference>
<reference evidence="12" key="1">
    <citation type="submission" date="2014-05" db="EMBL/GenBank/DDBJ databases">
        <title>The transcriptome of the halophilic microalga Tetraselmis sp. GSL018 isolated from the Great Salt Lake, Utah.</title>
        <authorList>
            <person name="Jinkerson R.E."/>
            <person name="D'Adamo S."/>
            <person name="Posewitz M.C."/>
        </authorList>
    </citation>
    <scope>NUCLEOTIDE SEQUENCE</scope>
    <source>
        <strain evidence="12">GSL018</strain>
    </source>
</reference>
<dbReference type="CDD" id="cd10519">
    <property type="entry name" value="SET_EZH"/>
    <property type="match status" value="1"/>
</dbReference>
<feature type="compositionally biased region" description="Basic and acidic residues" evidence="8">
    <location>
        <begin position="1"/>
        <end position="24"/>
    </location>
</feature>
<dbReference type="FunFam" id="2.170.270.10:FF:000001">
    <property type="entry name" value="Putative histone-lysine N-methyltransferase EZH2"/>
    <property type="match status" value="1"/>
</dbReference>
<dbReference type="Pfam" id="PF18264">
    <property type="entry name" value="preSET_CXC"/>
    <property type="match status" value="1"/>
</dbReference>
<evidence type="ECO:0000256" key="2">
    <source>
        <dbReference type="ARBA" id="ARBA00022603"/>
    </source>
</evidence>
<evidence type="ECO:0000259" key="9">
    <source>
        <dbReference type="PROSITE" id="PS50280"/>
    </source>
</evidence>
<feature type="domain" description="CXC" evidence="10">
    <location>
        <begin position="452"/>
        <end position="559"/>
    </location>
</feature>
<dbReference type="SUPFAM" id="SSF82199">
    <property type="entry name" value="SET domain"/>
    <property type="match status" value="1"/>
</dbReference>
<dbReference type="Gene3D" id="2.170.270.10">
    <property type="entry name" value="SET domain"/>
    <property type="match status" value="1"/>
</dbReference>
<dbReference type="GO" id="GO:0032259">
    <property type="term" value="P:methylation"/>
    <property type="evidence" value="ECO:0007669"/>
    <property type="project" value="UniProtKB-KW"/>
</dbReference>
<feature type="region of interest" description="Disordered" evidence="8">
    <location>
        <begin position="133"/>
        <end position="155"/>
    </location>
</feature>
<evidence type="ECO:0000256" key="5">
    <source>
        <dbReference type="ARBA" id="ARBA00023015"/>
    </source>
</evidence>
<dbReference type="SMART" id="SM00317">
    <property type="entry name" value="SET"/>
    <property type="match status" value="1"/>
</dbReference>
<dbReference type="InterPro" id="IPR001214">
    <property type="entry name" value="SET_dom"/>
</dbReference>
<evidence type="ECO:0000256" key="4">
    <source>
        <dbReference type="ARBA" id="ARBA00022691"/>
    </source>
</evidence>
<sequence>MERERLAQEPESSKGKAMADRVEDLQAMSSEQQNEQLGPLLGSVSPQGKPLRNGASDKDNLWRRTADCYPARVALRAGIEQAANEAMEKFWNETENAAKHALAEEKVKLQNLVKEKYRQAVARPALPIRATADPYQELAGGDSSDSADDTPRDQHQPMRFAKFMLPGGTRWDRRRAAALHAAGKQAGTGPGGIPMYMTWTYVRSNVTTQEEGRKMFYTDETGETVPASDSDDEAPNFFGCYIAKTREDEVAVREVMHRFGRSSVVVKTLAEEIDLTAEEVRQIEKEVFREEQVQKTDRLEDCVHRVNSSFCRRCRIFGCKLHDCGQMHPANFVPPRLPLAADACDPCGSDCWLTASGSEGAARGLEREWTPMELDLVATGVEMFGRNPCDIARLLGDRTCVEVRCFLETEESGNGESCLGTQQQYVPTGRPQPNVPPRGRSRKQGMAKKKKSQPIQVVKKRLLHDRENAWPQYTPCNCVGPCNQNTCPCARAGNFCEKFCGCGKSCPSRFPGCQCKSSCRNRACPCLAAGRECDPDLCKSCAPAATHTAISGRECCNMRLRLRQHSRIVMGLSNVAGWGAFLQHAAKKNDFLGEYTGEIITQDEADRRGKVYDRVDNSYLFNLNEQSVLDARQFGNKLRFINHSKTHANCYAVILLVDGDHRVGIFAKQDIEPGVELFYDYRYENEHGPKWAQST</sequence>
<evidence type="ECO:0000313" key="11">
    <source>
        <dbReference type="EMBL" id="JAC60007.1"/>
    </source>
</evidence>
<organism evidence="12">
    <name type="scientific">Tetraselmis sp. GSL018</name>
    <dbReference type="NCBI Taxonomy" id="582737"/>
    <lineage>
        <taxon>Eukaryota</taxon>
        <taxon>Viridiplantae</taxon>
        <taxon>Chlorophyta</taxon>
        <taxon>core chlorophytes</taxon>
        <taxon>Chlorodendrophyceae</taxon>
        <taxon>Chlorodendrales</taxon>
        <taxon>Chlorodendraceae</taxon>
        <taxon>Tetraselmis</taxon>
    </lineage>
</organism>
<dbReference type="AlphaFoldDB" id="A0A061RJ20"/>
<dbReference type="PANTHER" id="PTHR45747">
    <property type="entry name" value="HISTONE-LYSINE N-METHYLTRANSFERASE E(Z)"/>
    <property type="match status" value="1"/>
</dbReference>
<feature type="region of interest" description="Disordered" evidence="8">
    <location>
        <begin position="426"/>
        <end position="453"/>
    </location>
</feature>
<feature type="region of interest" description="Disordered" evidence="8">
    <location>
        <begin position="1"/>
        <end position="59"/>
    </location>
</feature>
<keyword evidence="4" id="KW-0949">S-adenosyl-L-methionine</keyword>
<keyword evidence="3 12" id="KW-0808">Transferase</keyword>
<evidence type="ECO:0000256" key="1">
    <source>
        <dbReference type="ARBA" id="ARBA00012186"/>
    </source>
</evidence>
<keyword evidence="2 12" id="KW-0489">Methyltransferase</keyword>
<dbReference type="InterPro" id="IPR045318">
    <property type="entry name" value="EZH1/2-like"/>
</dbReference>
<feature type="compositionally biased region" description="Basic residues" evidence="8">
    <location>
        <begin position="439"/>
        <end position="453"/>
    </location>
</feature>
<dbReference type="PANTHER" id="PTHR45747:SF4">
    <property type="entry name" value="HISTONE-LYSINE N-METHYLTRANSFERASE E(Z)"/>
    <property type="match status" value="1"/>
</dbReference>
<dbReference type="InterPro" id="IPR033467">
    <property type="entry name" value="Tesmin/TSO1-like_CXC"/>
</dbReference>
<dbReference type="GO" id="GO:0140951">
    <property type="term" value="F:histone H3K27 trimethyltransferase activity"/>
    <property type="evidence" value="ECO:0007669"/>
    <property type="project" value="UniProtKB-EC"/>
</dbReference>
<comment type="catalytic activity">
    <reaction evidence="7">
        <text>L-lysyl(27)-[histone H3] + 3 S-adenosyl-L-methionine = N(6),N(6),N(6)-trimethyl-L-lysyl(27)-[histone H3] + 3 S-adenosyl-L-homocysteine + 3 H(+)</text>
        <dbReference type="Rhea" id="RHEA:60292"/>
        <dbReference type="Rhea" id="RHEA-COMP:15535"/>
        <dbReference type="Rhea" id="RHEA-COMP:15548"/>
        <dbReference type="ChEBI" id="CHEBI:15378"/>
        <dbReference type="ChEBI" id="CHEBI:29969"/>
        <dbReference type="ChEBI" id="CHEBI:57856"/>
        <dbReference type="ChEBI" id="CHEBI:59789"/>
        <dbReference type="ChEBI" id="CHEBI:61961"/>
        <dbReference type="EC" id="2.1.1.356"/>
    </reaction>
</comment>
<dbReference type="SMART" id="SM01114">
    <property type="entry name" value="CXC"/>
    <property type="match status" value="1"/>
</dbReference>
<dbReference type="InterPro" id="IPR026489">
    <property type="entry name" value="CXC_dom"/>
</dbReference>
<evidence type="ECO:0000256" key="3">
    <source>
        <dbReference type="ARBA" id="ARBA00022679"/>
    </source>
</evidence>
<proteinExistence type="predicted"/>
<protein>
    <recommendedName>
        <fullName evidence="1">[histone H3]-lysine(27) N-trimethyltransferase</fullName>
        <ecNumber evidence="1">2.1.1.356</ecNumber>
    </recommendedName>
</protein>
<dbReference type="EMBL" id="GBEZ01015673">
    <property type="protein sequence ID" value="JAC70511.1"/>
    <property type="molecule type" value="Transcribed_RNA"/>
</dbReference>
<dbReference type="GO" id="GO:0031507">
    <property type="term" value="P:heterochromatin formation"/>
    <property type="evidence" value="ECO:0007669"/>
    <property type="project" value="TreeGrafter"/>
</dbReference>
<dbReference type="Pfam" id="PF00856">
    <property type="entry name" value="SET"/>
    <property type="match status" value="1"/>
</dbReference>
<accession>A0A061RJ20</accession>
<evidence type="ECO:0000256" key="7">
    <source>
        <dbReference type="ARBA" id="ARBA00048568"/>
    </source>
</evidence>
<evidence type="ECO:0000256" key="6">
    <source>
        <dbReference type="ARBA" id="ARBA00023163"/>
    </source>
</evidence>
<evidence type="ECO:0000256" key="8">
    <source>
        <dbReference type="SAM" id="MobiDB-lite"/>
    </source>
</evidence>
<dbReference type="EC" id="2.1.1.356" evidence="1"/>